<evidence type="ECO:0000256" key="6">
    <source>
        <dbReference type="SAM" id="Phobius"/>
    </source>
</evidence>
<dbReference type="InterPro" id="IPR025405">
    <property type="entry name" value="DUF4131"/>
</dbReference>
<feature type="transmembrane region" description="Helical" evidence="6">
    <location>
        <begin position="43"/>
        <end position="62"/>
    </location>
</feature>
<sequence length="766" mass="86162">MNRFMFGYSATILSAMLWPSLPSALLTPMLVVIGIVIFKRAPLLAGVVLAVAWISIYAQLVLRWEPDNIDPQEPVIGEIIALVSQNSDWVSMDFRLLSHDSTEMWPKKIRLSWRKAPELEIGEIWALTIRPKPITSVLNQGGYNQQKMLLSRHIVSKGAVTSGQRLEASDSPRNAILQRLKPVLQTFNNGDLILALLLGDRSLIDSERWHSLRVTGAGHLIAISGLHLSVVAAWVFTSVFTLLCYMSLPLGRRNLVLAALISAIACCFYAYLAGFSLPTQRALIMLLLLILLTMSDRYSSPWERLLFALFIVLVIDPVSCLSAGFWLSFSALSIILLTLQSRPLTMEGQGGQTRWHQLVQKLALFWAIQWRLSLGLGLLQALFFGGLTVYGILFNFLFVPWFSLVVIPAAILAFTAWGLCWAVGVDASSLFYLVDLTLWPADQALKAFAHLPWAWVPTSEAMMLGIAFLLPGLWLMVKLKAPRWKLMTSMLLLPFVLNIFFKFYPLSEDRWQVHLLDVGQGLSVVIEKDQHGLVYDTGAKYGNTFSYAERVVVPFIQAREITQIDYLVLSHSDNDHAGGTSVILSAFLEVKVISDMEDYADINCRFKTLFWQGLTIEVLAPREIEEGNNGSCVIKVSDKNHQVLLTGDIEKEAEQALSHFGSALNSEVLVVPHHGSRTSSTLDFIQQVSPELVLFPSGFNNRYGFPKPDVLKRYIDHGSEYRISGREGQVSVIFNRDERDIRTYRHNLAPFWYNRLFEFGQNDNPE</sequence>
<keyword evidence="5 6" id="KW-0472">Membrane</keyword>
<dbReference type="PANTHER" id="PTHR30619:SF1">
    <property type="entry name" value="RECOMBINATION PROTEIN 2"/>
    <property type="match status" value="1"/>
</dbReference>
<dbReference type="EMBL" id="VKGK01000013">
    <property type="protein sequence ID" value="TRY14063.1"/>
    <property type="molecule type" value="Genomic_DNA"/>
</dbReference>
<dbReference type="InterPro" id="IPR001279">
    <property type="entry name" value="Metallo-B-lactamas"/>
</dbReference>
<feature type="transmembrane region" description="Helical" evidence="6">
    <location>
        <begin position="220"/>
        <end position="248"/>
    </location>
</feature>
<dbReference type="Proteomes" id="UP000318126">
    <property type="component" value="Unassembled WGS sequence"/>
</dbReference>
<accession>A0A553JNP5</accession>
<protein>
    <submittedName>
        <fullName evidence="8">DNA internalization-related competence protein ComEC/Rec2</fullName>
    </submittedName>
</protein>
<gene>
    <name evidence="8" type="ORF">FN961_12050</name>
</gene>
<dbReference type="Pfam" id="PF00753">
    <property type="entry name" value="Lactamase_B"/>
    <property type="match status" value="1"/>
</dbReference>
<dbReference type="InterPro" id="IPR036866">
    <property type="entry name" value="RibonucZ/Hydroxyglut_hydro"/>
</dbReference>
<feature type="transmembrane region" description="Helical" evidence="6">
    <location>
        <begin position="254"/>
        <end position="275"/>
    </location>
</feature>
<reference evidence="9" key="1">
    <citation type="submission" date="2019-07" db="EMBL/GenBank/DDBJ databases">
        <title>Shewanella sp. YLB-08 draft genomic sequence.</title>
        <authorList>
            <person name="Yu L."/>
        </authorList>
    </citation>
    <scope>NUCLEOTIDE SEQUENCE [LARGE SCALE GENOMIC DNA]</scope>
    <source>
        <strain evidence="9">JCM 20706</strain>
    </source>
</reference>
<dbReference type="SUPFAM" id="SSF56281">
    <property type="entry name" value="Metallo-hydrolase/oxidoreductase"/>
    <property type="match status" value="1"/>
</dbReference>
<comment type="caution">
    <text evidence="8">The sequence shown here is derived from an EMBL/GenBank/DDBJ whole genome shotgun (WGS) entry which is preliminary data.</text>
</comment>
<feature type="transmembrane region" description="Helical" evidence="6">
    <location>
        <begin position="484"/>
        <end position="504"/>
    </location>
</feature>
<feature type="transmembrane region" description="Helical" evidence="6">
    <location>
        <begin position="454"/>
        <end position="477"/>
    </location>
</feature>
<feature type="domain" description="Metallo-beta-lactamase" evidence="7">
    <location>
        <begin position="520"/>
        <end position="698"/>
    </location>
</feature>
<dbReference type="CDD" id="cd07731">
    <property type="entry name" value="ComA-like_MBL-fold"/>
    <property type="match status" value="1"/>
</dbReference>
<dbReference type="NCBIfam" id="TIGR00360">
    <property type="entry name" value="ComEC_N-term"/>
    <property type="match status" value="1"/>
</dbReference>
<evidence type="ECO:0000256" key="5">
    <source>
        <dbReference type="ARBA" id="ARBA00023136"/>
    </source>
</evidence>
<dbReference type="GO" id="GO:0005886">
    <property type="term" value="C:plasma membrane"/>
    <property type="evidence" value="ECO:0007669"/>
    <property type="project" value="UniProtKB-SubCell"/>
</dbReference>
<dbReference type="InterPro" id="IPR035681">
    <property type="entry name" value="ComA-like_MBL"/>
</dbReference>
<evidence type="ECO:0000259" key="7">
    <source>
        <dbReference type="SMART" id="SM00849"/>
    </source>
</evidence>
<feature type="transmembrane region" description="Helical" evidence="6">
    <location>
        <begin position="414"/>
        <end position="434"/>
    </location>
</feature>
<dbReference type="Gene3D" id="3.60.15.10">
    <property type="entry name" value="Ribonuclease Z/Hydroxyacylglutathione hydrolase-like"/>
    <property type="match status" value="1"/>
</dbReference>
<dbReference type="NCBIfam" id="TIGR00361">
    <property type="entry name" value="ComEC_Rec2"/>
    <property type="match status" value="1"/>
</dbReference>
<evidence type="ECO:0000256" key="3">
    <source>
        <dbReference type="ARBA" id="ARBA00022692"/>
    </source>
</evidence>
<dbReference type="InterPro" id="IPR004477">
    <property type="entry name" value="ComEC_N"/>
</dbReference>
<keyword evidence="2" id="KW-1003">Cell membrane</keyword>
<feature type="transmembrane region" description="Helical" evidence="6">
    <location>
        <begin position="12"/>
        <end position="37"/>
    </location>
</feature>
<dbReference type="OrthoDB" id="9761531at2"/>
<dbReference type="InterPro" id="IPR052159">
    <property type="entry name" value="Competence_DNA_uptake"/>
</dbReference>
<dbReference type="InterPro" id="IPR004797">
    <property type="entry name" value="Competence_ComEC/Rec2"/>
</dbReference>
<dbReference type="RefSeq" id="WP_144040427.1">
    <property type="nucleotide sequence ID" value="NZ_BMPL01000013.1"/>
</dbReference>
<evidence type="ECO:0000256" key="2">
    <source>
        <dbReference type="ARBA" id="ARBA00022475"/>
    </source>
</evidence>
<dbReference type="Pfam" id="PF03772">
    <property type="entry name" value="Competence"/>
    <property type="match status" value="1"/>
</dbReference>
<evidence type="ECO:0000313" key="8">
    <source>
        <dbReference type="EMBL" id="TRY14063.1"/>
    </source>
</evidence>
<dbReference type="PANTHER" id="PTHR30619">
    <property type="entry name" value="DNA INTERNALIZATION/COMPETENCE PROTEIN COMEC/REC2"/>
    <property type="match status" value="1"/>
</dbReference>
<comment type="subcellular location">
    <subcellularLocation>
        <location evidence="1">Cell membrane</location>
        <topology evidence="1">Multi-pass membrane protein</topology>
    </subcellularLocation>
</comment>
<dbReference type="AlphaFoldDB" id="A0A553JNP5"/>
<dbReference type="Pfam" id="PF13567">
    <property type="entry name" value="DUF4131"/>
    <property type="match status" value="1"/>
</dbReference>
<evidence type="ECO:0000256" key="1">
    <source>
        <dbReference type="ARBA" id="ARBA00004651"/>
    </source>
</evidence>
<evidence type="ECO:0000313" key="9">
    <source>
        <dbReference type="Proteomes" id="UP000318126"/>
    </source>
</evidence>
<name>A0A553JNP5_SHEHA</name>
<dbReference type="GO" id="GO:0030420">
    <property type="term" value="P:establishment of competence for transformation"/>
    <property type="evidence" value="ECO:0007669"/>
    <property type="project" value="InterPro"/>
</dbReference>
<evidence type="ECO:0000256" key="4">
    <source>
        <dbReference type="ARBA" id="ARBA00022989"/>
    </source>
</evidence>
<dbReference type="SMART" id="SM00849">
    <property type="entry name" value="Lactamase_B"/>
    <property type="match status" value="1"/>
</dbReference>
<feature type="transmembrane region" description="Helical" evidence="6">
    <location>
        <begin position="282"/>
        <end position="300"/>
    </location>
</feature>
<keyword evidence="4 6" id="KW-1133">Transmembrane helix</keyword>
<keyword evidence="3 6" id="KW-0812">Transmembrane</keyword>
<keyword evidence="9" id="KW-1185">Reference proteome</keyword>
<proteinExistence type="predicted"/>
<feature type="transmembrane region" description="Helical" evidence="6">
    <location>
        <begin position="306"/>
        <end position="339"/>
    </location>
</feature>
<organism evidence="8 9">
    <name type="scientific">Shewanella hanedai</name>
    <name type="common">Alteromonas hanedai</name>
    <dbReference type="NCBI Taxonomy" id="25"/>
    <lineage>
        <taxon>Bacteria</taxon>
        <taxon>Pseudomonadati</taxon>
        <taxon>Pseudomonadota</taxon>
        <taxon>Gammaproteobacteria</taxon>
        <taxon>Alteromonadales</taxon>
        <taxon>Shewanellaceae</taxon>
        <taxon>Shewanella</taxon>
    </lineage>
</organism>